<keyword evidence="5" id="KW-1185">Reference proteome</keyword>
<dbReference type="InterPro" id="IPR038717">
    <property type="entry name" value="Tc1-like_DDE_dom"/>
</dbReference>
<dbReference type="GO" id="GO:0003676">
    <property type="term" value="F:nucleic acid binding"/>
    <property type="evidence" value="ECO:0007669"/>
    <property type="project" value="InterPro"/>
</dbReference>
<dbReference type="InterPro" id="IPR009057">
    <property type="entry name" value="Homeodomain-like_sf"/>
</dbReference>
<comment type="caution">
    <text evidence="4">The sequence shown here is derived from an EMBL/GenBank/DDBJ whole genome shotgun (WGS) entry which is preliminary data.</text>
</comment>
<gene>
    <name evidence="4" type="primary">tc3a-L1</name>
    <name evidence="4" type="ORF">Hamer_G030093</name>
</gene>
<evidence type="ECO:0000313" key="4">
    <source>
        <dbReference type="EMBL" id="KAG7155714.1"/>
    </source>
</evidence>
<feature type="domain" description="Tc1-like transposase DDE" evidence="3">
    <location>
        <begin position="179"/>
        <end position="213"/>
    </location>
</feature>
<sequence>GKELGRDTIVAIITLYKEGYKCKDIATRVGIGVRQVQKWIKKFRDGGGEDIPTPKPRSGRPRKIQNRTSKVIKRQLDKNPTLTARKLKENNPALLQDVSVRCISDHLLKDLQYRSCCAKVLPLLSAKNVWDRIAFSKKYKDWTLEDWEQVLWSDESTFVVSSGCRSKRWLEDCGVDYFKKWPGNSPDLNPIEHVWHIIKKELQDRDASTVAKLKIEIQDIWDNIIPQHIEKLARCIPQRLEKVIKLRGKSLGK</sequence>
<reference evidence="4" key="1">
    <citation type="journal article" date="2021" name="Sci. Adv.">
        <title>The American lobster genome reveals insights on longevity, neural, and immune adaptations.</title>
        <authorList>
            <person name="Polinski J.M."/>
            <person name="Zimin A.V."/>
            <person name="Clark K.F."/>
            <person name="Kohn A.B."/>
            <person name="Sadowski N."/>
            <person name="Timp W."/>
            <person name="Ptitsyn A."/>
            <person name="Khanna P."/>
            <person name="Romanova D.Y."/>
            <person name="Williams P."/>
            <person name="Greenwood S.J."/>
            <person name="Moroz L.L."/>
            <person name="Walt D.R."/>
            <person name="Bodnar A.G."/>
        </authorList>
    </citation>
    <scope>NUCLEOTIDE SEQUENCE</scope>
    <source>
        <strain evidence="4">GMGI-L3</strain>
    </source>
</reference>
<dbReference type="EMBL" id="JAHLQT010040861">
    <property type="protein sequence ID" value="KAG7155714.1"/>
    <property type="molecule type" value="Genomic_DNA"/>
</dbReference>
<evidence type="ECO:0000313" key="5">
    <source>
        <dbReference type="Proteomes" id="UP000747542"/>
    </source>
</evidence>
<dbReference type="InterPro" id="IPR036388">
    <property type="entry name" value="WH-like_DNA-bd_sf"/>
</dbReference>
<dbReference type="PANTHER" id="PTHR46068:SF1">
    <property type="entry name" value="TRANSPOSASE IS30-LIKE HTH DOMAIN-CONTAINING PROTEIN"/>
    <property type="match status" value="1"/>
</dbReference>
<evidence type="ECO:0000256" key="2">
    <source>
        <dbReference type="SAM" id="MobiDB-lite"/>
    </source>
</evidence>
<feature type="non-terminal residue" evidence="4">
    <location>
        <position position="253"/>
    </location>
</feature>
<accession>A0A8J5JFI8</accession>
<name>A0A8J5JFI8_HOMAM</name>
<comment type="subcellular location">
    <subcellularLocation>
        <location evidence="1">Nucleus</location>
    </subcellularLocation>
</comment>
<dbReference type="Pfam" id="PF13384">
    <property type="entry name" value="HTH_23"/>
    <property type="match status" value="1"/>
</dbReference>
<dbReference type="SUPFAM" id="SSF46689">
    <property type="entry name" value="Homeodomain-like"/>
    <property type="match status" value="1"/>
</dbReference>
<dbReference type="InterPro" id="IPR036397">
    <property type="entry name" value="RNaseH_sf"/>
</dbReference>
<evidence type="ECO:0000259" key="3">
    <source>
        <dbReference type="Pfam" id="PF13358"/>
    </source>
</evidence>
<dbReference type="Gene3D" id="3.30.420.10">
    <property type="entry name" value="Ribonuclease H-like superfamily/Ribonuclease H"/>
    <property type="match status" value="2"/>
</dbReference>
<evidence type="ECO:0000256" key="1">
    <source>
        <dbReference type="ARBA" id="ARBA00004123"/>
    </source>
</evidence>
<organism evidence="4 5">
    <name type="scientific">Homarus americanus</name>
    <name type="common">American lobster</name>
    <dbReference type="NCBI Taxonomy" id="6706"/>
    <lineage>
        <taxon>Eukaryota</taxon>
        <taxon>Metazoa</taxon>
        <taxon>Ecdysozoa</taxon>
        <taxon>Arthropoda</taxon>
        <taxon>Crustacea</taxon>
        <taxon>Multicrustacea</taxon>
        <taxon>Malacostraca</taxon>
        <taxon>Eumalacostraca</taxon>
        <taxon>Eucarida</taxon>
        <taxon>Decapoda</taxon>
        <taxon>Pleocyemata</taxon>
        <taxon>Astacidea</taxon>
        <taxon>Nephropoidea</taxon>
        <taxon>Nephropidae</taxon>
        <taxon>Homarus</taxon>
    </lineage>
</organism>
<dbReference type="GO" id="GO:0005634">
    <property type="term" value="C:nucleus"/>
    <property type="evidence" value="ECO:0007669"/>
    <property type="project" value="UniProtKB-SubCell"/>
</dbReference>
<protein>
    <submittedName>
        <fullName evidence="4">Transposable element Tc3 transposase-like 1</fullName>
    </submittedName>
</protein>
<dbReference type="Proteomes" id="UP000747542">
    <property type="component" value="Unassembled WGS sequence"/>
</dbReference>
<proteinExistence type="predicted"/>
<feature type="non-terminal residue" evidence="4">
    <location>
        <position position="1"/>
    </location>
</feature>
<dbReference type="PANTHER" id="PTHR46068">
    <property type="entry name" value="PROTEIN CBG27172"/>
    <property type="match status" value="1"/>
</dbReference>
<dbReference type="Gene3D" id="1.10.10.10">
    <property type="entry name" value="Winged helix-like DNA-binding domain superfamily/Winged helix DNA-binding domain"/>
    <property type="match status" value="1"/>
</dbReference>
<dbReference type="Pfam" id="PF13358">
    <property type="entry name" value="DDE_3"/>
    <property type="match status" value="1"/>
</dbReference>
<dbReference type="AlphaFoldDB" id="A0A8J5JFI8"/>
<feature type="region of interest" description="Disordered" evidence="2">
    <location>
        <begin position="45"/>
        <end position="65"/>
    </location>
</feature>